<dbReference type="RefSeq" id="WP_160110119.1">
    <property type="nucleotide sequence ID" value="NZ_FCON02000138.1"/>
</dbReference>
<feature type="domain" description="RES" evidence="1">
    <location>
        <begin position="39"/>
        <end position="181"/>
    </location>
</feature>
<keyword evidence="3" id="KW-1185">Reference proteome</keyword>
<dbReference type="AlphaFoldDB" id="A0A158KS51"/>
<dbReference type="EMBL" id="FCON02000138">
    <property type="protein sequence ID" value="SAL83420.1"/>
    <property type="molecule type" value="Genomic_DNA"/>
</dbReference>
<reference evidence="2" key="1">
    <citation type="submission" date="2016-01" db="EMBL/GenBank/DDBJ databases">
        <authorList>
            <person name="Peeters C."/>
        </authorList>
    </citation>
    <scope>NUCLEOTIDE SEQUENCE [LARGE SCALE GENOMIC DNA]</scope>
    <source>
        <strain evidence="2">LMG 22940</strain>
    </source>
</reference>
<organism evidence="2 3">
    <name type="scientific">Caballeronia choica</name>
    <dbReference type="NCBI Taxonomy" id="326476"/>
    <lineage>
        <taxon>Bacteria</taxon>
        <taxon>Pseudomonadati</taxon>
        <taxon>Pseudomonadota</taxon>
        <taxon>Betaproteobacteria</taxon>
        <taxon>Burkholderiales</taxon>
        <taxon>Burkholderiaceae</taxon>
        <taxon>Caballeronia</taxon>
    </lineage>
</organism>
<evidence type="ECO:0000313" key="3">
    <source>
        <dbReference type="Proteomes" id="UP000054770"/>
    </source>
</evidence>
<evidence type="ECO:0000259" key="1">
    <source>
        <dbReference type="Pfam" id="PF08808"/>
    </source>
</evidence>
<proteinExistence type="predicted"/>
<evidence type="ECO:0000313" key="2">
    <source>
        <dbReference type="EMBL" id="SAL83420.1"/>
    </source>
</evidence>
<accession>A0A158KS51</accession>
<dbReference type="InterPro" id="IPR014914">
    <property type="entry name" value="RES_dom"/>
</dbReference>
<comment type="caution">
    <text evidence="2">The sequence shown here is derived from an EMBL/GenBank/DDBJ whole genome shotgun (WGS) entry which is preliminary data.</text>
</comment>
<sequence length="211" mass="23411">MPLKIPNVAAFSKLELCIEPVLAQSLVRVSWFDSGEPHFGKTGGNRFDDPRRSLPEEARYGTCYAGQSLECAFAETVLHNEELKRESGQYELSAQSINRFVLSFEADGPLRLANMTGAALKRLGGDGTLSTCSTHRVPQGWSKALFLHREMLDGFIYMSRHVNDSRAIVLFCRAQKKLRLVSAVPFVRHPEARAVLDAFGVRISDRLDGAG</sequence>
<name>A0A158KS51_9BURK</name>
<dbReference type="OrthoDB" id="7257056at2"/>
<protein>
    <submittedName>
        <fullName evidence="2">RES domain protein</fullName>
    </submittedName>
</protein>
<gene>
    <name evidence="2" type="ORF">AWB68_06897</name>
</gene>
<dbReference type="Proteomes" id="UP000054770">
    <property type="component" value="Unassembled WGS sequence"/>
</dbReference>
<dbReference type="Pfam" id="PF08808">
    <property type="entry name" value="RES"/>
    <property type="match status" value="1"/>
</dbReference>